<comment type="caution">
    <text evidence="6">The sequence shown here is derived from an EMBL/GenBank/DDBJ whole genome shotgun (WGS) entry which is preliminary data.</text>
</comment>
<feature type="transmembrane region" description="Helical" evidence="4">
    <location>
        <begin position="265"/>
        <end position="286"/>
    </location>
</feature>
<organism evidence="6 7">
    <name type="scientific">Roseateles aquatilis</name>
    <dbReference type="NCBI Taxonomy" id="431061"/>
    <lineage>
        <taxon>Bacteria</taxon>
        <taxon>Pseudomonadati</taxon>
        <taxon>Pseudomonadota</taxon>
        <taxon>Betaproteobacteria</taxon>
        <taxon>Burkholderiales</taxon>
        <taxon>Sphaerotilaceae</taxon>
        <taxon>Roseateles</taxon>
    </lineage>
</organism>
<keyword evidence="3 4" id="KW-0472">Membrane</keyword>
<dbReference type="InterPro" id="IPR036259">
    <property type="entry name" value="MFS_trans_sf"/>
</dbReference>
<evidence type="ECO:0000256" key="4">
    <source>
        <dbReference type="SAM" id="Phobius"/>
    </source>
</evidence>
<evidence type="ECO:0000259" key="5">
    <source>
        <dbReference type="PROSITE" id="PS50850"/>
    </source>
</evidence>
<feature type="transmembrane region" description="Helical" evidence="4">
    <location>
        <begin position="298"/>
        <end position="317"/>
    </location>
</feature>
<feature type="transmembrane region" description="Helical" evidence="4">
    <location>
        <begin position="122"/>
        <end position="145"/>
    </location>
</feature>
<keyword evidence="7" id="KW-1185">Reference proteome</keyword>
<dbReference type="Proteomes" id="UP000197468">
    <property type="component" value="Unassembled WGS sequence"/>
</dbReference>
<evidence type="ECO:0000256" key="1">
    <source>
        <dbReference type="ARBA" id="ARBA00022692"/>
    </source>
</evidence>
<dbReference type="RefSeq" id="WP_088387290.1">
    <property type="nucleotide sequence ID" value="NZ_NIOF01000014.1"/>
</dbReference>
<dbReference type="AlphaFoldDB" id="A0A246IZB4"/>
<dbReference type="InterPro" id="IPR020846">
    <property type="entry name" value="MFS_dom"/>
</dbReference>
<feature type="transmembrane region" description="Helical" evidence="4">
    <location>
        <begin position="184"/>
        <end position="202"/>
    </location>
</feature>
<keyword evidence="2 4" id="KW-1133">Transmembrane helix</keyword>
<proteinExistence type="predicted"/>
<feature type="transmembrane region" description="Helical" evidence="4">
    <location>
        <begin position="62"/>
        <end position="87"/>
    </location>
</feature>
<dbReference type="PANTHER" id="PTHR42910">
    <property type="entry name" value="TRANSPORTER SCO4007-RELATED"/>
    <property type="match status" value="1"/>
</dbReference>
<feature type="transmembrane region" description="Helical" evidence="4">
    <location>
        <begin position="32"/>
        <end position="50"/>
    </location>
</feature>
<feature type="transmembrane region" description="Helical" evidence="4">
    <location>
        <begin position="357"/>
        <end position="377"/>
    </location>
</feature>
<evidence type="ECO:0000313" key="7">
    <source>
        <dbReference type="Proteomes" id="UP000197468"/>
    </source>
</evidence>
<dbReference type="OrthoDB" id="9815356at2"/>
<protein>
    <submittedName>
        <fullName evidence="6">MFS transporter</fullName>
    </submittedName>
</protein>
<name>A0A246IZB4_9BURK</name>
<dbReference type="InterPro" id="IPR011701">
    <property type="entry name" value="MFS"/>
</dbReference>
<dbReference type="Gene3D" id="1.20.1250.20">
    <property type="entry name" value="MFS general substrate transporter like domains"/>
    <property type="match status" value="2"/>
</dbReference>
<dbReference type="EMBL" id="NIOF01000014">
    <property type="protein sequence ID" value="OWQ85139.1"/>
    <property type="molecule type" value="Genomic_DNA"/>
</dbReference>
<feature type="transmembrane region" description="Helical" evidence="4">
    <location>
        <begin position="238"/>
        <end position="259"/>
    </location>
</feature>
<accession>A0A246IZB4</accession>
<evidence type="ECO:0000256" key="2">
    <source>
        <dbReference type="ARBA" id="ARBA00022989"/>
    </source>
</evidence>
<dbReference type="SUPFAM" id="SSF103473">
    <property type="entry name" value="MFS general substrate transporter"/>
    <property type="match status" value="1"/>
</dbReference>
<dbReference type="Pfam" id="PF07690">
    <property type="entry name" value="MFS_1"/>
    <property type="match status" value="1"/>
</dbReference>
<evidence type="ECO:0000256" key="3">
    <source>
        <dbReference type="ARBA" id="ARBA00023136"/>
    </source>
</evidence>
<gene>
    <name evidence="6" type="ORF">CDN99_23345</name>
</gene>
<reference evidence="6 7" key="1">
    <citation type="journal article" date="2008" name="Int. J. Syst. Evol. Microbiol.">
        <title>Description of Roseateles aquatilis sp. nov. and Roseateles terrae sp. nov., in the class Betaproteobacteria, and emended description of the genus Roseateles.</title>
        <authorList>
            <person name="Gomila M."/>
            <person name="Bowien B."/>
            <person name="Falsen E."/>
            <person name="Moore E.R."/>
            <person name="Lalucat J."/>
        </authorList>
    </citation>
    <scope>NUCLEOTIDE SEQUENCE [LARGE SCALE GENOMIC DNA]</scope>
    <source>
        <strain evidence="6 7">CCUG 48205</strain>
    </source>
</reference>
<dbReference type="PROSITE" id="PS50850">
    <property type="entry name" value="MFS"/>
    <property type="match status" value="1"/>
</dbReference>
<feature type="transmembrane region" description="Helical" evidence="4">
    <location>
        <begin position="383"/>
        <end position="402"/>
    </location>
</feature>
<feature type="domain" description="Major facilitator superfamily (MFS) profile" evidence="5">
    <location>
        <begin position="33"/>
        <end position="408"/>
    </location>
</feature>
<evidence type="ECO:0000313" key="6">
    <source>
        <dbReference type="EMBL" id="OWQ85139.1"/>
    </source>
</evidence>
<dbReference type="GO" id="GO:0022857">
    <property type="term" value="F:transmembrane transporter activity"/>
    <property type="evidence" value="ECO:0007669"/>
    <property type="project" value="InterPro"/>
</dbReference>
<keyword evidence="1 4" id="KW-0812">Transmembrane</keyword>
<dbReference type="CDD" id="cd17324">
    <property type="entry name" value="MFS_NepI_like"/>
    <property type="match status" value="1"/>
</dbReference>
<feature type="transmembrane region" description="Helical" evidence="4">
    <location>
        <begin position="157"/>
        <end position="178"/>
    </location>
</feature>
<sequence length="419" mass="42735">MSSQPPASASATSTTAASAAAPAQPVAPMSRALVLLLAMGAGLSVAPLYYAQPMLGLLSTEFGASASQIGLIPMLTQFGYAIAILLLSPLGDRIERRRLIAYKSAALLLALLVAAASPNLAALCLASVLIGVTASLAQDLVPAAASLAPDAQRGQTVGTVMTGLLLGILLSRVVSGMLAQELGWRWVFGLAAISVLGLGLALQRGLPRMPPASPMPYGELLRSMLTLTRRHPALRTAAATQALLAIGFSAFWSTLAVMLHQSMNLGSAAAGAFGLAGAAGALVAPLAGRVADKRGARAVIRLGATLVLVSFVAMGLLPGNLWVLVAGTVLFDLGVQSCLVAHQSIVYGLEPPARSRLNAVLIGAMFIGMATGAWLGSVSLQALGWRGVCGLAVVTSAIALFLRIRADRADRAATPATAR</sequence>
<dbReference type="PANTHER" id="PTHR42910:SF1">
    <property type="entry name" value="MAJOR FACILITATOR SUPERFAMILY (MFS) PROFILE DOMAIN-CONTAINING PROTEIN"/>
    <property type="match status" value="1"/>
</dbReference>